<evidence type="ECO:0000313" key="3">
    <source>
        <dbReference type="Proteomes" id="UP000479190"/>
    </source>
</evidence>
<feature type="region of interest" description="Disordered" evidence="1">
    <location>
        <begin position="317"/>
        <end position="346"/>
    </location>
</feature>
<proteinExistence type="predicted"/>
<evidence type="ECO:0000256" key="1">
    <source>
        <dbReference type="SAM" id="MobiDB-lite"/>
    </source>
</evidence>
<sequence>MAFIIVIRYPALYRNRNRALLPLLVYACMPGVFTRTYTRGRLHDGVPDAQRGQKAAAAAAAERSEQAYVTSAHQQHQQQQCHIVMVSSSAQQQQQQQQRIIAHELNRLYVSFEGRVIRGARRRRRLSHRTLYRKLSHRRVVLYYTCRARGRKGTCTRMQHTRDHRYTVQHEVDKVRAAEGHVGAQEGLLLAAFQAYVRELIARGEDCCSTFSARTVYILRIYTGARISQPPPRRVCEHDEGYSAVHARRLLSSALCSGCYIGVCMDARLESAPTHTRTHGNNEKKKRCAVAARGAHTHTHTHKGLLKLVQRRRLRSQAGVFGRSVTHNLRRNNSGTRASEQQQQQQ</sequence>
<feature type="compositionally biased region" description="Polar residues" evidence="1">
    <location>
        <begin position="325"/>
        <end position="346"/>
    </location>
</feature>
<name>A0A6H5I671_9HYME</name>
<dbReference type="AlphaFoldDB" id="A0A6H5I671"/>
<reference evidence="2 3" key="1">
    <citation type="submission" date="2020-02" db="EMBL/GenBank/DDBJ databases">
        <authorList>
            <person name="Ferguson B K."/>
        </authorList>
    </citation>
    <scope>NUCLEOTIDE SEQUENCE [LARGE SCALE GENOMIC DNA]</scope>
</reference>
<dbReference type="Proteomes" id="UP000479190">
    <property type="component" value="Unassembled WGS sequence"/>
</dbReference>
<keyword evidence="3" id="KW-1185">Reference proteome</keyword>
<gene>
    <name evidence="2" type="ORF">TBRA_LOCUS4030</name>
</gene>
<protein>
    <submittedName>
        <fullName evidence="2">Uncharacterized protein</fullName>
    </submittedName>
</protein>
<evidence type="ECO:0000313" key="2">
    <source>
        <dbReference type="EMBL" id="CAB0032081.1"/>
    </source>
</evidence>
<accession>A0A6H5I671</accession>
<organism evidence="2 3">
    <name type="scientific">Trichogramma brassicae</name>
    <dbReference type="NCBI Taxonomy" id="86971"/>
    <lineage>
        <taxon>Eukaryota</taxon>
        <taxon>Metazoa</taxon>
        <taxon>Ecdysozoa</taxon>
        <taxon>Arthropoda</taxon>
        <taxon>Hexapoda</taxon>
        <taxon>Insecta</taxon>
        <taxon>Pterygota</taxon>
        <taxon>Neoptera</taxon>
        <taxon>Endopterygota</taxon>
        <taxon>Hymenoptera</taxon>
        <taxon>Apocrita</taxon>
        <taxon>Proctotrupomorpha</taxon>
        <taxon>Chalcidoidea</taxon>
        <taxon>Trichogrammatidae</taxon>
        <taxon>Trichogramma</taxon>
    </lineage>
</organism>
<dbReference type="EMBL" id="CADCXV010000664">
    <property type="protein sequence ID" value="CAB0032081.1"/>
    <property type="molecule type" value="Genomic_DNA"/>
</dbReference>